<feature type="transmembrane region" description="Helical" evidence="8">
    <location>
        <begin position="358"/>
        <end position="382"/>
    </location>
</feature>
<dbReference type="PANTHER" id="PTHR23517:SF13">
    <property type="entry name" value="MAJOR FACILITATOR SUPERFAMILY MFS_1"/>
    <property type="match status" value="1"/>
</dbReference>
<evidence type="ECO:0000256" key="7">
    <source>
        <dbReference type="SAM" id="MobiDB-lite"/>
    </source>
</evidence>
<evidence type="ECO:0000256" key="6">
    <source>
        <dbReference type="ARBA" id="ARBA00023136"/>
    </source>
</evidence>
<dbReference type="Proteomes" id="UP000631791">
    <property type="component" value="Unassembled WGS sequence"/>
</dbReference>
<organism evidence="10 11">
    <name type="scientific">Micromonospora vinacea</name>
    <dbReference type="NCBI Taxonomy" id="709878"/>
    <lineage>
        <taxon>Bacteria</taxon>
        <taxon>Bacillati</taxon>
        <taxon>Actinomycetota</taxon>
        <taxon>Actinomycetes</taxon>
        <taxon>Micromonosporales</taxon>
        <taxon>Micromonosporaceae</taxon>
        <taxon>Micromonospora</taxon>
    </lineage>
</organism>
<feature type="domain" description="Major facilitator superfamily (MFS) profile" evidence="9">
    <location>
        <begin position="25"/>
        <end position="416"/>
    </location>
</feature>
<evidence type="ECO:0000313" key="11">
    <source>
        <dbReference type="Proteomes" id="UP000631791"/>
    </source>
</evidence>
<feature type="transmembrane region" description="Helical" evidence="8">
    <location>
        <begin position="115"/>
        <end position="138"/>
    </location>
</feature>
<keyword evidence="5 8" id="KW-1133">Transmembrane helix</keyword>
<evidence type="ECO:0000256" key="8">
    <source>
        <dbReference type="SAM" id="Phobius"/>
    </source>
</evidence>
<feature type="transmembrane region" description="Helical" evidence="8">
    <location>
        <begin position="27"/>
        <end position="48"/>
    </location>
</feature>
<feature type="transmembrane region" description="Helical" evidence="8">
    <location>
        <begin position="186"/>
        <end position="205"/>
    </location>
</feature>
<dbReference type="Gene3D" id="1.20.1250.20">
    <property type="entry name" value="MFS general substrate transporter like domains"/>
    <property type="match status" value="1"/>
</dbReference>
<evidence type="ECO:0000256" key="4">
    <source>
        <dbReference type="ARBA" id="ARBA00022692"/>
    </source>
</evidence>
<comment type="caution">
    <text evidence="10">The sequence shown here is derived from an EMBL/GenBank/DDBJ whole genome shotgun (WGS) entry which is preliminary data.</text>
</comment>
<dbReference type="InterPro" id="IPR050171">
    <property type="entry name" value="MFS_Transporters"/>
</dbReference>
<evidence type="ECO:0000259" key="9">
    <source>
        <dbReference type="PROSITE" id="PS50850"/>
    </source>
</evidence>
<accession>A0ABS0K9D0</accession>
<proteinExistence type="predicted"/>
<name>A0ABS0K9D0_9ACTN</name>
<dbReference type="SUPFAM" id="SSF103473">
    <property type="entry name" value="MFS general substrate transporter"/>
    <property type="match status" value="1"/>
</dbReference>
<dbReference type="InterPro" id="IPR036259">
    <property type="entry name" value="MFS_trans_sf"/>
</dbReference>
<feature type="transmembrane region" description="Helical" evidence="8">
    <location>
        <begin position="231"/>
        <end position="262"/>
    </location>
</feature>
<feature type="transmembrane region" description="Helical" evidence="8">
    <location>
        <begin position="60"/>
        <end position="80"/>
    </location>
</feature>
<sequence>MSLSTLTPGPATSDRSDGSSRRHGRGFWAIALAFLTAMAFCTVPAPLYPLYMARDGFTTFMGTIVFAVYAVGVVISLLLAGHVSDWVGRKKILIPALALELVAAALFLGDPSLPVLLVARLVSGLGIGMITATATAYLQELHAAHRPGSSRQRFEMVSTAANIGGLGVGALVAGLLAQYVDAPLRTPYLVFAVLLAVSIVAVALTPETVEERLVKPTYRPQRISADHGDRAGYLAAAAAGFASFAVFGLFTSVAPGFVAGALHLPSRALAGTIVFAVFGGAAGAQTLTSRLSAPAKVRLGLLTQAVGVPALLVGMHTANLAAFLAGGVVAGIGAGVLFKAAIGAVAEMAAPARRGEALAGLFLIGYLGMILPSVGIGVATQAVSAGTAMNWFTGLLLVMLAGVAALFRRSAAAHAR</sequence>
<keyword evidence="3" id="KW-1003">Cell membrane</keyword>
<feature type="region of interest" description="Disordered" evidence="7">
    <location>
        <begin position="1"/>
        <end position="22"/>
    </location>
</feature>
<reference evidence="10 11" key="1">
    <citation type="submission" date="2020-11" db="EMBL/GenBank/DDBJ databases">
        <title>Sequencing the genomes of 1000 actinobacteria strains.</title>
        <authorList>
            <person name="Klenk H.-P."/>
        </authorList>
    </citation>
    <scope>NUCLEOTIDE SEQUENCE [LARGE SCALE GENOMIC DNA]</scope>
    <source>
        <strain evidence="10 11">DSM 101695</strain>
    </source>
</reference>
<keyword evidence="4 8" id="KW-0812">Transmembrane</keyword>
<comment type="subcellular location">
    <subcellularLocation>
        <location evidence="1">Cell membrane</location>
        <topology evidence="1">Multi-pass membrane protein</topology>
    </subcellularLocation>
</comment>
<gene>
    <name evidence="10" type="ORF">IW249_005653</name>
</gene>
<evidence type="ECO:0000256" key="3">
    <source>
        <dbReference type="ARBA" id="ARBA00022475"/>
    </source>
</evidence>
<evidence type="ECO:0000256" key="1">
    <source>
        <dbReference type="ARBA" id="ARBA00004651"/>
    </source>
</evidence>
<keyword evidence="11" id="KW-1185">Reference proteome</keyword>
<feature type="transmembrane region" description="Helical" evidence="8">
    <location>
        <begin position="268"/>
        <end position="287"/>
    </location>
</feature>
<feature type="transmembrane region" description="Helical" evidence="8">
    <location>
        <begin position="323"/>
        <end position="346"/>
    </location>
</feature>
<dbReference type="RefSeq" id="WP_196923561.1">
    <property type="nucleotide sequence ID" value="NZ_JADOTY010000001.1"/>
</dbReference>
<feature type="transmembrane region" description="Helical" evidence="8">
    <location>
        <begin position="92"/>
        <end position="109"/>
    </location>
</feature>
<protein>
    <submittedName>
        <fullName evidence="10">MFS family permease</fullName>
    </submittedName>
</protein>
<keyword evidence="6 8" id="KW-0472">Membrane</keyword>
<feature type="transmembrane region" description="Helical" evidence="8">
    <location>
        <begin position="159"/>
        <end position="180"/>
    </location>
</feature>
<evidence type="ECO:0000256" key="2">
    <source>
        <dbReference type="ARBA" id="ARBA00022448"/>
    </source>
</evidence>
<dbReference type="PANTHER" id="PTHR23517">
    <property type="entry name" value="RESISTANCE PROTEIN MDTM, PUTATIVE-RELATED-RELATED"/>
    <property type="match status" value="1"/>
</dbReference>
<feature type="transmembrane region" description="Helical" evidence="8">
    <location>
        <begin position="388"/>
        <end position="407"/>
    </location>
</feature>
<dbReference type="PROSITE" id="PS50850">
    <property type="entry name" value="MFS"/>
    <property type="match status" value="1"/>
</dbReference>
<evidence type="ECO:0000256" key="5">
    <source>
        <dbReference type="ARBA" id="ARBA00022989"/>
    </source>
</evidence>
<dbReference type="InterPro" id="IPR020846">
    <property type="entry name" value="MFS_dom"/>
</dbReference>
<dbReference type="EMBL" id="JADOTY010000001">
    <property type="protein sequence ID" value="MBG6105239.1"/>
    <property type="molecule type" value="Genomic_DNA"/>
</dbReference>
<evidence type="ECO:0000313" key="10">
    <source>
        <dbReference type="EMBL" id="MBG6105239.1"/>
    </source>
</evidence>
<feature type="transmembrane region" description="Helical" evidence="8">
    <location>
        <begin position="299"/>
        <end position="317"/>
    </location>
</feature>
<dbReference type="InterPro" id="IPR011701">
    <property type="entry name" value="MFS"/>
</dbReference>
<dbReference type="Pfam" id="PF07690">
    <property type="entry name" value="MFS_1"/>
    <property type="match status" value="1"/>
</dbReference>
<keyword evidence="2" id="KW-0813">Transport</keyword>